<protein>
    <recommendedName>
        <fullName evidence="2">Nudix hydrolase domain-containing protein</fullName>
    </recommendedName>
</protein>
<dbReference type="Pfam" id="PF00293">
    <property type="entry name" value="NUDIX"/>
    <property type="match status" value="1"/>
</dbReference>
<evidence type="ECO:0000259" key="2">
    <source>
        <dbReference type="PROSITE" id="PS51462"/>
    </source>
</evidence>
<dbReference type="PROSITE" id="PS51462">
    <property type="entry name" value="NUDIX"/>
    <property type="match status" value="1"/>
</dbReference>
<name>A0AAD2D638_EUPCR</name>
<sequence length="216" mass="24754">MEATAEKSTEKESRKLQLKEPTLVHEGKWLNYYNVPFTSENKEGLWEVVGRIPPTSEKIKYSGVIVIPTAVDPETNEKIVLIEKIYRVPIQKYSLEFPAGMRDKDDDDPCATALRELKEETGYTGQNPKANLDVKTDPWKSMGTHCHVEVEVDLTLEENKNPKQDLEFEEDITTMWVKIDGLKETLENLAQEMDCDLDQRLYSWALGIGFVKNFGI</sequence>
<dbReference type="InterPro" id="IPR015797">
    <property type="entry name" value="NUDIX_hydrolase-like_dom_sf"/>
</dbReference>
<dbReference type="GO" id="GO:0006753">
    <property type="term" value="P:nucleoside phosphate metabolic process"/>
    <property type="evidence" value="ECO:0007669"/>
    <property type="project" value="TreeGrafter"/>
</dbReference>
<organism evidence="3 4">
    <name type="scientific">Euplotes crassus</name>
    <dbReference type="NCBI Taxonomy" id="5936"/>
    <lineage>
        <taxon>Eukaryota</taxon>
        <taxon>Sar</taxon>
        <taxon>Alveolata</taxon>
        <taxon>Ciliophora</taxon>
        <taxon>Intramacronucleata</taxon>
        <taxon>Spirotrichea</taxon>
        <taxon>Hypotrichia</taxon>
        <taxon>Euplotida</taxon>
        <taxon>Euplotidae</taxon>
        <taxon>Moneuplotes</taxon>
    </lineage>
</organism>
<proteinExistence type="predicted"/>
<dbReference type="SUPFAM" id="SSF55811">
    <property type="entry name" value="Nudix"/>
    <property type="match status" value="1"/>
</dbReference>
<dbReference type="PANTHER" id="PTHR11839:SF1">
    <property type="entry name" value="ADP-SUGAR PYROPHOSPHATASE"/>
    <property type="match status" value="1"/>
</dbReference>
<dbReference type="AlphaFoldDB" id="A0AAD2D638"/>
<dbReference type="InterPro" id="IPR000086">
    <property type="entry name" value="NUDIX_hydrolase_dom"/>
</dbReference>
<evidence type="ECO:0000313" key="4">
    <source>
        <dbReference type="Proteomes" id="UP001295684"/>
    </source>
</evidence>
<dbReference type="GO" id="GO:0016787">
    <property type="term" value="F:hydrolase activity"/>
    <property type="evidence" value="ECO:0007669"/>
    <property type="project" value="UniProtKB-KW"/>
</dbReference>
<dbReference type="PANTHER" id="PTHR11839">
    <property type="entry name" value="UDP/ADP-SUGAR PYROPHOSPHATASE"/>
    <property type="match status" value="1"/>
</dbReference>
<comment type="caution">
    <text evidence="3">The sequence shown here is derived from an EMBL/GenBank/DDBJ whole genome shotgun (WGS) entry which is preliminary data.</text>
</comment>
<accession>A0AAD2D638</accession>
<dbReference type="GO" id="GO:0019693">
    <property type="term" value="P:ribose phosphate metabolic process"/>
    <property type="evidence" value="ECO:0007669"/>
    <property type="project" value="TreeGrafter"/>
</dbReference>
<reference evidence="3" key="1">
    <citation type="submission" date="2023-07" db="EMBL/GenBank/DDBJ databases">
        <authorList>
            <consortium name="AG Swart"/>
            <person name="Singh M."/>
            <person name="Singh A."/>
            <person name="Seah K."/>
            <person name="Emmerich C."/>
        </authorList>
    </citation>
    <scope>NUCLEOTIDE SEQUENCE</scope>
    <source>
        <strain evidence="3">DP1</strain>
    </source>
</reference>
<feature type="domain" description="Nudix hydrolase" evidence="2">
    <location>
        <begin position="57"/>
        <end position="201"/>
    </location>
</feature>
<dbReference type="EMBL" id="CAMPGE010023120">
    <property type="protein sequence ID" value="CAI2381095.1"/>
    <property type="molecule type" value="Genomic_DNA"/>
</dbReference>
<evidence type="ECO:0000256" key="1">
    <source>
        <dbReference type="ARBA" id="ARBA00022801"/>
    </source>
</evidence>
<evidence type="ECO:0000313" key="3">
    <source>
        <dbReference type="EMBL" id="CAI2381095.1"/>
    </source>
</evidence>
<dbReference type="Proteomes" id="UP001295684">
    <property type="component" value="Unassembled WGS sequence"/>
</dbReference>
<keyword evidence="4" id="KW-1185">Reference proteome</keyword>
<keyword evidence="1" id="KW-0378">Hydrolase</keyword>
<dbReference type="Gene3D" id="3.90.79.10">
    <property type="entry name" value="Nucleoside Triphosphate Pyrophosphohydrolase"/>
    <property type="match status" value="1"/>
</dbReference>
<gene>
    <name evidence="3" type="ORF">ECRASSUSDP1_LOCUS22541</name>
</gene>